<dbReference type="Proteomes" id="UP000654670">
    <property type="component" value="Unassembled WGS sequence"/>
</dbReference>
<evidence type="ECO:0000256" key="3">
    <source>
        <dbReference type="ARBA" id="ARBA00012095"/>
    </source>
</evidence>
<organism evidence="10 11">
    <name type="scientific">Sporolactobacillus putidus</name>
    <dbReference type="NCBI Taxonomy" id="492735"/>
    <lineage>
        <taxon>Bacteria</taxon>
        <taxon>Bacillati</taxon>
        <taxon>Bacillota</taxon>
        <taxon>Bacilli</taxon>
        <taxon>Bacillales</taxon>
        <taxon>Sporolactobacillaceae</taxon>
        <taxon>Sporolactobacillus</taxon>
    </lineage>
</organism>
<sequence>MLTVEKTIRWLNLFGQKVEEKKVYLSELDQAIGDGDHGTNMARGTAAMKTVLEQKAYDTVQDVLKTAGMALLSKIGGASGPLYGSAFIGMAKQAGEGAADVSAILEAGLEGIRKRGNAEAGDKTMVDVWLPAVDAVKNKELSRERIDEWVKATEPMKAKKGRASYLGERSIGHMDPGAVSSGLLFESMIEEGVLDE</sequence>
<accession>A0A917S0Q8</accession>
<reference evidence="10" key="2">
    <citation type="submission" date="2020-09" db="EMBL/GenBank/DDBJ databases">
        <authorList>
            <person name="Sun Q."/>
            <person name="Ohkuma M."/>
        </authorList>
    </citation>
    <scope>NUCLEOTIDE SEQUENCE</scope>
    <source>
        <strain evidence="10">JCM 15325</strain>
    </source>
</reference>
<dbReference type="EC" id="2.7.1.121" evidence="3"/>
<evidence type="ECO:0000313" key="11">
    <source>
        <dbReference type="Proteomes" id="UP000654670"/>
    </source>
</evidence>
<keyword evidence="4" id="KW-0808">Transferase</keyword>
<comment type="caution">
    <text evidence="10">The sequence shown here is derived from an EMBL/GenBank/DDBJ whole genome shotgun (WGS) entry which is preliminary data.</text>
</comment>
<comment type="catalytic activity">
    <reaction evidence="1">
        <text>dihydroxyacetone + phosphoenolpyruvate = dihydroxyacetone phosphate + pyruvate</text>
        <dbReference type="Rhea" id="RHEA:18381"/>
        <dbReference type="ChEBI" id="CHEBI:15361"/>
        <dbReference type="ChEBI" id="CHEBI:16016"/>
        <dbReference type="ChEBI" id="CHEBI:57642"/>
        <dbReference type="ChEBI" id="CHEBI:58702"/>
        <dbReference type="EC" id="2.7.1.121"/>
    </reaction>
</comment>
<evidence type="ECO:0000256" key="1">
    <source>
        <dbReference type="ARBA" id="ARBA00001113"/>
    </source>
</evidence>
<evidence type="ECO:0000256" key="7">
    <source>
        <dbReference type="ARBA" id="ARBA00046577"/>
    </source>
</evidence>
<reference evidence="10" key="1">
    <citation type="journal article" date="2014" name="Int. J. Syst. Evol. Microbiol.">
        <title>Complete genome sequence of Corynebacterium casei LMG S-19264T (=DSM 44701T), isolated from a smear-ripened cheese.</title>
        <authorList>
            <consortium name="US DOE Joint Genome Institute (JGI-PGF)"/>
            <person name="Walter F."/>
            <person name="Albersmeier A."/>
            <person name="Kalinowski J."/>
            <person name="Ruckert C."/>
        </authorList>
    </citation>
    <scope>NUCLEOTIDE SEQUENCE</scope>
    <source>
        <strain evidence="10">JCM 15325</strain>
    </source>
</reference>
<keyword evidence="5 10" id="KW-0418">Kinase</keyword>
<name>A0A917S0Q8_9BACL</name>
<dbReference type="InterPro" id="IPR004007">
    <property type="entry name" value="DhaL_dom"/>
</dbReference>
<dbReference type="RefSeq" id="WP_188802172.1">
    <property type="nucleotide sequence ID" value="NZ_BMOK01000004.1"/>
</dbReference>
<dbReference type="FunFam" id="1.25.40.340:FF:000002">
    <property type="entry name" value="Dihydroxyacetone kinase, L subunit"/>
    <property type="match status" value="1"/>
</dbReference>
<dbReference type="InterPro" id="IPR050861">
    <property type="entry name" value="Dihydroxyacetone_Kinase"/>
</dbReference>
<dbReference type="EMBL" id="BMOK01000004">
    <property type="protein sequence ID" value="GGL49387.1"/>
    <property type="molecule type" value="Genomic_DNA"/>
</dbReference>
<evidence type="ECO:0000256" key="5">
    <source>
        <dbReference type="ARBA" id="ARBA00022777"/>
    </source>
</evidence>
<evidence type="ECO:0000256" key="4">
    <source>
        <dbReference type="ARBA" id="ARBA00022679"/>
    </source>
</evidence>
<dbReference type="GO" id="GO:0047324">
    <property type="term" value="F:phosphoenolpyruvate-glycerone phosphotransferase activity"/>
    <property type="evidence" value="ECO:0007669"/>
    <property type="project" value="UniProtKB-EC"/>
</dbReference>
<dbReference type="GO" id="GO:0004371">
    <property type="term" value="F:glycerone kinase activity"/>
    <property type="evidence" value="ECO:0007669"/>
    <property type="project" value="InterPro"/>
</dbReference>
<dbReference type="InterPro" id="IPR036117">
    <property type="entry name" value="DhaL_dom_sf"/>
</dbReference>
<gene>
    <name evidence="10" type="ORF">GCM10007968_11880</name>
</gene>
<comment type="subunit">
    <text evidence="7">Homodimer. The dihydroxyacetone kinase complex is composed of a homodimer of DhaM, a homodimer of DhaK and the subunit DhaL.</text>
</comment>
<dbReference type="GO" id="GO:0019563">
    <property type="term" value="P:glycerol catabolic process"/>
    <property type="evidence" value="ECO:0007669"/>
    <property type="project" value="TreeGrafter"/>
</dbReference>
<dbReference type="Pfam" id="PF02734">
    <property type="entry name" value="Dak2"/>
    <property type="match status" value="1"/>
</dbReference>
<comment type="function">
    <text evidence="8">ADP-binding subunit of the dihydroxyacetone kinase, which is responsible for the phosphoenolpyruvate (PEP)-dependent phosphorylation of dihydroxyacetone. DhaL-ADP is converted to DhaL-ATP via a phosphoryl group transfer from DhaM and transmits it to dihydroxyacetone binds to DhaK.</text>
</comment>
<dbReference type="InterPro" id="IPR012737">
    <property type="entry name" value="DhaK_L_YcgS"/>
</dbReference>
<feature type="domain" description="DhaL" evidence="9">
    <location>
        <begin position="5"/>
        <end position="190"/>
    </location>
</feature>
<dbReference type="SUPFAM" id="SSF101473">
    <property type="entry name" value="DhaL-like"/>
    <property type="match status" value="1"/>
</dbReference>
<comment type="pathway">
    <text evidence="2">Polyol metabolism; glycerol degradation.</text>
</comment>
<dbReference type="SMART" id="SM01120">
    <property type="entry name" value="Dak2"/>
    <property type="match status" value="1"/>
</dbReference>
<proteinExistence type="predicted"/>
<evidence type="ECO:0000313" key="10">
    <source>
        <dbReference type="EMBL" id="GGL49387.1"/>
    </source>
</evidence>
<evidence type="ECO:0000256" key="8">
    <source>
        <dbReference type="ARBA" id="ARBA00055771"/>
    </source>
</evidence>
<dbReference type="Gene3D" id="1.25.40.340">
    <property type="match status" value="1"/>
</dbReference>
<dbReference type="PANTHER" id="PTHR28629:SF4">
    <property type="entry name" value="TRIOKINASE_FMN CYCLASE"/>
    <property type="match status" value="1"/>
</dbReference>
<keyword evidence="6" id="KW-0319">Glycerol metabolism</keyword>
<evidence type="ECO:0000256" key="2">
    <source>
        <dbReference type="ARBA" id="ARBA00004745"/>
    </source>
</evidence>
<dbReference type="NCBIfam" id="TIGR02365">
    <property type="entry name" value="dha_L_ycgS"/>
    <property type="match status" value="1"/>
</dbReference>
<protein>
    <recommendedName>
        <fullName evidence="3">phosphoenolpyruvate--glycerone phosphotransferase</fullName>
        <ecNumber evidence="3">2.7.1.121</ecNumber>
    </recommendedName>
</protein>
<dbReference type="AlphaFoldDB" id="A0A917S0Q8"/>
<dbReference type="GO" id="GO:0005829">
    <property type="term" value="C:cytosol"/>
    <property type="evidence" value="ECO:0007669"/>
    <property type="project" value="TreeGrafter"/>
</dbReference>
<evidence type="ECO:0000259" key="9">
    <source>
        <dbReference type="PROSITE" id="PS51480"/>
    </source>
</evidence>
<dbReference type="PANTHER" id="PTHR28629">
    <property type="entry name" value="TRIOKINASE/FMN CYCLASE"/>
    <property type="match status" value="1"/>
</dbReference>
<evidence type="ECO:0000256" key="6">
    <source>
        <dbReference type="ARBA" id="ARBA00022798"/>
    </source>
</evidence>
<dbReference type="PROSITE" id="PS51480">
    <property type="entry name" value="DHAL"/>
    <property type="match status" value="1"/>
</dbReference>
<keyword evidence="11" id="KW-1185">Reference proteome</keyword>